<dbReference type="InterPro" id="IPR002168">
    <property type="entry name" value="Lipase_GDXG_HIS_AS"/>
</dbReference>
<feature type="active site" evidence="4">
    <location>
        <position position="282"/>
    </location>
</feature>
<dbReference type="PANTHER" id="PTHR48081:SF33">
    <property type="entry name" value="KYNURENINE FORMAMIDASE"/>
    <property type="match status" value="1"/>
</dbReference>
<comment type="caution">
    <text evidence="6">The sequence shown here is derived from an EMBL/GenBank/DDBJ whole genome shotgun (WGS) entry which is preliminary data.</text>
</comment>
<dbReference type="GO" id="GO:0034354">
    <property type="term" value="P:'de novo' NAD+ biosynthetic process from L-tryptophan"/>
    <property type="evidence" value="ECO:0007669"/>
    <property type="project" value="UniProtKB-UniRule"/>
</dbReference>
<accession>A0A9P4QBS9</accession>
<sequence>MGIKDEWPKYQHDIQYSTHSRLNTLEICLPRPTSANDRKRLWVIFIHGGAWKDPSINAANSFKAAQARLLHSGLCEEYIAGFASINYRLSPYPSHERDPSNPSDPARNARHPEHITDVLAALLHLQETFAFEDRYVLVGHSCGATLALQVAMKRYWGSQYESTLALELNVVPPVAMVGLAGLYDLPRLVAYHDAKGEAAYRGFVTDAFGNDRDLWRDASPAAASDFDQSWEDGRLVVIAHSRDDRLVEWEQAELMLRSLEHQGFTKDGTGKRSSLLKITGDHDQIWQEGHEVARAIEHAISELASMV</sequence>
<comment type="catalytic activity">
    <reaction evidence="4">
        <text>N-formyl-L-kynurenine + H2O = L-kynurenine + formate + H(+)</text>
        <dbReference type="Rhea" id="RHEA:13009"/>
        <dbReference type="ChEBI" id="CHEBI:15377"/>
        <dbReference type="ChEBI" id="CHEBI:15378"/>
        <dbReference type="ChEBI" id="CHEBI:15740"/>
        <dbReference type="ChEBI" id="CHEBI:57959"/>
        <dbReference type="ChEBI" id="CHEBI:58629"/>
        <dbReference type="EC" id="3.5.1.9"/>
    </reaction>
</comment>
<keyword evidence="7" id="KW-1185">Reference proteome</keyword>
<reference evidence="6" key="1">
    <citation type="journal article" date="2020" name="Stud. Mycol.">
        <title>101 Dothideomycetes genomes: a test case for predicting lifestyles and emergence of pathogens.</title>
        <authorList>
            <person name="Haridas S."/>
            <person name="Albert R."/>
            <person name="Binder M."/>
            <person name="Bloem J."/>
            <person name="Labutti K."/>
            <person name="Salamov A."/>
            <person name="Andreopoulos B."/>
            <person name="Baker S."/>
            <person name="Barry K."/>
            <person name="Bills G."/>
            <person name="Bluhm B."/>
            <person name="Cannon C."/>
            <person name="Castanera R."/>
            <person name="Culley D."/>
            <person name="Daum C."/>
            <person name="Ezra D."/>
            <person name="Gonzalez J."/>
            <person name="Henrissat B."/>
            <person name="Kuo A."/>
            <person name="Liang C."/>
            <person name="Lipzen A."/>
            <person name="Lutzoni F."/>
            <person name="Magnuson J."/>
            <person name="Mondo S."/>
            <person name="Nolan M."/>
            <person name="Ohm R."/>
            <person name="Pangilinan J."/>
            <person name="Park H.-J."/>
            <person name="Ramirez L."/>
            <person name="Alfaro M."/>
            <person name="Sun H."/>
            <person name="Tritt A."/>
            <person name="Yoshinaga Y."/>
            <person name="Zwiers L.-H."/>
            <person name="Turgeon B."/>
            <person name="Goodwin S."/>
            <person name="Spatafora J."/>
            <person name="Crous P."/>
            <person name="Grigoriev I."/>
        </authorList>
    </citation>
    <scope>NUCLEOTIDE SEQUENCE</scope>
    <source>
        <strain evidence="6">CBS 116435</strain>
    </source>
</reference>
<dbReference type="HAMAP" id="MF_03014">
    <property type="entry name" value="KFase"/>
    <property type="match status" value="1"/>
</dbReference>
<dbReference type="Proteomes" id="UP000799441">
    <property type="component" value="Unassembled WGS sequence"/>
</dbReference>
<dbReference type="OrthoDB" id="420264at2759"/>
<dbReference type="PANTHER" id="PTHR48081">
    <property type="entry name" value="AB HYDROLASE SUPERFAMILY PROTEIN C4A8.06C"/>
    <property type="match status" value="1"/>
</dbReference>
<comment type="pathway">
    <text evidence="4">Amino-acid degradation; L-tryptophan degradation via kynurenine pathway; L-kynurenine from L-tryptophan: step 2/2.</text>
</comment>
<protein>
    <recommendedName>
        <fullName evidence="4">Kynurenine formamidase</fullName>
        <shortName evidence="4">KFA</shortName>
        <shortName evidence="4">KFase</shortName>
        <ecNumber evidence="4">3.5.1.9</ecNumber>
    </recommendedName>
    <alternativeName>
        <fullName evidence="4">Arylformamidase</fullName>
    </alternativeName>
    <alternativeName>
        <fullName evidence="4">N-formylkynurenine formamidase</fullName>
        <shortName evidence="4">FKF</shortName>
    </alternativeName>
</protein>
<dbReference type="PROSITE" id="PS01173">
    <property type="entry name" value="LIPASE_GDXG_HIS"/>
    <property type="match status" value="1"/>
</dbReference>
<dbReference type="SUPFAM" id="SSF53474">
    <property type="entry name" value="alpha/beta-Hydrolases"/>
    <property type="match status" value="1"/>
</dbReference>
<comment type="domain">
    <text evidence="4">The main chain amide nitrogen atoms of the second glycine and its adjacent residue in the HGGXW motif define the oxyanion hole, and stabilize the oxyanion that forms during the nucleophilic attack by the catalytic serine during substrate cleavage.</text>
</comment>
<evidence type="ECO:0000256" key="4">
    <source>
        <dbReference type="HAMAP-Rule" id="MF_03014"/>
    </source>
</evidence>
<dbReference type="InterPro" id="IPR029058">
    <property type="entry name" value="AB_hydrolase_fold"/>
</dbReference>
<feature type="short sequence motif" description="HGGXW" evidence="4">
    <location>
        <begin position="47"/>
        <end position="51"/>
    </location>
</feature>
<dbReference type="EMBL" id="MU003780">
    <property type="protein sequence ID" value="KAF2722828.1"/>
    <property type="molecule type" value="Genomic_DNA"/>
</dbReference>
<dbReference type="EC" id="3.5.1.9" evidence="4"/>
<gene>
    <name evidence="6" type="ORF">K431DRAFT_221262</name>
</gene>
<comment type="subunit">
    <text evidence="4">Homodimer.</text>
</comment>
<dbReference type="Pfam" id="PF20434">
    <property type="entry name" value="BD-FAE"/>
    <property type="match status" value="1"/>
</dbReference>
<dbReference type="GO" id="GO:0019441">
    <property type="term" value="P:L-tryptophan catabolic process to kynurenine"/>
    <property type="evidence" value="ECO:0007669"/>
    <property type="project" value="UniProtKB-UniRule"/>
</dbReference>
<evidence type="ECO:0000256" key="3">
    <source>
        <dbReference type="ARBA" id="ARBA00023079"/>
    </source>
</evidence>
<feature type="active site" evidence="4">
    <location>
        <position position="244"/>
    </location>
</feature>
<evidence type="ECO:0000313" key="7">
    <source>
        <dbReference type="Proteomes" id="UP000799441"/>
    </source>
</evidence>
<evidence type="ECO:0000256" key="2">
    <source>
        <dbReference type="ARBA" id="ARBA00022801"/>
    </source>
</evidence>
<evidence type="ECO:0000256" key="1">
    <source>
        <dbReference type="ARBA" id="ARBA00010515"/>
    </source>
</evidence>
<proteinExistence type="inferred from homology"/>
<dbReference type="InterPro" id="IPR049492">
    <property type="entry name" value="BD-FAE-like_dom"/>
</dbReference>
<feature type="domain" description="BD-FAE-like" evidence="5">
    <location>
        <begin position="36"/>
        <end position="257"/>
    </location>
</feature>
<comment type="similarity">
    <text evidence="4">Belongs to the kynurenine formamidase family.</text>
</comment>
<dbReference type="GO" id="GO:0004061">
    <property type="term" value="F:arylformamidase activity"/>
    <property type="evidence" value="ECO:0007669"/>
    <property type="project" value="UniProtKB-UniRule"/>
</dbReference>
<keyword evidence="2 4" id="KW-0378">Hydrolase</keyword>
<comment type="similarity">
    <text evidence="1">Belongs to the 'GDXG' lipolytic enzyme family.</text>
</comment>
<dbReference type="AlphaFoldDB" id="A0A9P4QBS9"/>
<comment type="function">
    <text evidence="4">Catalyzes the hydrolysis of N-formyl-L-kynurenine to L-kynurenine, the second step in the kynurenine pathway of tryptophan degradation. Kynurenine may be further oxidized to nicotinic acid, NAD(H) and NADP(H). Required for elimination of toxic metabolites.</text>
</comment>
<dbReference type="Gene3D" id="3.40.50.1820">
    <property type="entry name" value="alpha/beta hydrolase"/>
    <property type="match status" value="1"/>
</dbReference>
<dbReference type="InterPro" id="IPR050300">
    <property type="entry name" value="GDXG_lipolytic_enzyme"/>
</dbReference>
<evidence type="ECO:0000313" key="6">
    <source>
        <dbReference type="EMBL" id="KAF2722828.1"/>
    </source>
</evidence>
<dbReference type="InterPro" id="IPR027519">
    <property type="entry name" value="KFase_ver/fungi-typ"/>
</dbReference>
<keyword evidence="3 4" id="KW-0823">Tryptophan catabolism</keyword>
<name>A0A9P4QBS9_9PEZI</name>
<evidence type="ECO:0000259" key="5">
    <source>
        <dbReference type="Pfam" id="PF20434"/>
    </source>
</evidence>
<feature type="active site" description="Nucleophile" evidence="4">
    <location>
        <position position="141"/>
    </location>
</feature>
<organism evidence="6 7">
    <name type="scientific">Polychaeton citri CBS 116435</name>
    <dbReference type="NCBI Taxonomy" id="1314669"/>
    <lineage>
        <taxon>Eukaryota</taxon>
        <taxon>Fungi</taxon>
        <taxon>Dikarya</taxon>
        <taxon>Ascomycota</taxon>
        <taxon>Pezizomycotina</taxon>
        <taxon>Dothideomycetes</taxon>
        <taxon>Dothideomycetidae</taxon>
        <taxon>Capnodiales</taxon>
        <taxon>Capnodiaceae</taxon>
        <taxon>Polychaeton</taxon>
    </lineage>
</organism>